<comment type="caution">
    <text evidence="1">The sequence shown here is derived from an EMBL/GenBank/DDBJ whole genome shotgun (WGS) entry which is preliminary data.</text>
</comment>
<sequence>MMNKKRNQSMKELIEANKQEIMNTPAILEQIEKKWENKRAMS</sequence>
<name>A0A3R9PL90_9BACI</name>
<dbReference type="OrthoDB" id="2991278at2"/>
<proteinExistence type="predicted"/>
<organism evidence="1 2">
    <name type="scientific">Salibacterium salarium</name>
    <dbReference type="NCBI Taxonomy" id="284579"/>
    <lineage>
        <taxon>Bacteria</taxon>
        <taxon>Bacillati</taxon>
        <taxon>Bacillota</taxon>
        <taxon>Bacilli</taxon>
        <taxon>Bacillales</taxon>
        <taxon>Bacillaceae</taxon>
    </lineage>
</organism>
<accession>A0A3R9PL90</accession>
<reference evidence="1 2" key="1">
    <citation type="submission" date="2018-10" db="EMBL/GenBank/DDBJ databases">
        <title>Draft genome sequence of Bacillus salarius IM0101, isolated from a hypersaline soil in Inner Mongolia, China.</title>
        <authorList>
            <person name="Yamprayoonswat W."/>
            <person name="Boonvisut S."/>
            <person name="Jumpathong W."/>
            <person name="Sittihan S."/>
            <person name="Ruangsuj P."/>
            <person name="Wanthongcharoen S."/>
            <person name="Thongpramul N."/>
            <person name="Pimmason S."/>
            <person name="Yu B."/>
            <person name="Yasawong M."/>
        </authorList>
    </citation>
    <scope>NUCLEOTIDE SEQUENCE [LARGE SCALE GENOMIC DNA]</scope>
    <source>
        <strain evidence="1 2">IM0101</strain>
    </source>
</reference>
<protein>
    <submittedName>
        <fullName evidence="1">FbpB family small basic protein</fullName>
    </submittedName>
</protein>
<dbReference type="AlphaFoldDB" id="A0A3R9PL90"/>
<dbReference type="EMBL" id="RBVX01000009">
    <property type="protein sequence ID" value="RSL33272.1"/>
    <property type="molecule type" value="Genomic_DNA"/>
</dbReference>
<gene>
    <name evidence="1" type="ORF">D7Z54_11650</name>
</gene>
<dbReference type="InterPro" id="IPR025004">
    <property type="entry name" value="SenN/SenS"/>
</dbReference>
<dbReference type="Pfam" id="PF13040">
    <property type="entry name" value="Fur_reg_FbpB"/>
    <property type="match status" value="1"/>
</dbReference>
<evidence type="ECO:0000313" key="2">
    <source>
        <dbReference type="Proteomes" id="UP000275076"/>
    </source>
</evidence>
<dbReference type="Proteomes" id="UP000275076">
    <property type="component" value="Unassembled WGS sequence"/>
</dbReference>
<dbReference type="RefSeq" id="WP_125556028.1">
    <property type="nucleotide sequence ID" value="NZ_RBVX01000009.1"/>
</dbReference>
<evidence type="ECO:0000313" key="1">
    <source>
        <dbReference type="EMBL" id="RSL33272.1"/>
    </source>
</evidence>
<keyword evidence="2" id="KW-1185">Reference proteome</keyword>